<comment type="caution">
    <text evidence="3">The sequence shown here is derived from an EMBL/GenBank/DDBJ whole genome shotgun (WGS) entry which is preliminary data.</text>
</comment>
<evidence type="ECO:0000256" key="1">
    <source>
        <dbReference type="SAM" id="MobiDB-lite"/>
    </source>
</evidence>
<feature type="region of interest" description="Disordered" evidence="1">
    <location>
        <begin position="102"/>
        <end position="123"/>
    </location>
</feature>
<organism evidence="3 4">
    <name type="scientific">Trypanosoma rangeli</name>
    <dbReference type="NCBI Taxonomy" id="5698"/>
    <lineage>
        <taxon>Eukaryota</taxon>
        <taxon>Discoba</taxon>
        <taxon>Euglenozoa</taxon>
        <taxon>Kinetoplastea</taxon>
        <taxon>Metakinetoplastina</taxon>
        <taxon>Trypanosomatida</taxon>
        <taxon>Trypanosomatidae</taxon>
        <taxon>Trypanosoma</taxon>
        <taxon>Herpetosoma</taxon>
    </lineage>
</organism>
<protein>
    <submittedName>
        <fullName evidence="3">Uncharacterized protein</fullName>
    </submittedName>
</protein>
<sequence>MRRHTRTRICFHPAAKRLRILFFFSYIYLSLALTRYGQKPKYDVTEDRDAPNGTLMQRPPTEVPLLSYMAFSVGFMASNASFMYSRSPMSSRIFQLSSSNTPLLLSSPPPPLPSTSTSPDTCG</sequence>
<dbReference type="EMBL" id="MKGL01000031">
    <property type="protein sequence ID" value="RNF10498.1"/>
    <property type="molecule type" value="Genomic_DNA"/>
</dbReference>
<dbReference type="RefSeq" id="XP_029241604.1">
    <property type="nucleotide sequence ID" value="XM_029378582.1"/>
</dbReference>
<accession>A0A3R7KMQ1</accession>
<name>A0A3R7KMQ1_TRYRA</name>
<dbReference type="GeneID" id="40325478"/>
<feature type="transmembrane region" description="Helical" evidence="2">
    <location>
        <begin position="65"/>
        <end position="84"/>
    </location>
</feature>
<dbReference type="AlphaFoldDB" id="A0A3R7KMQ1"/>
<keyword evidence="2" id="KW-0812">Transmembrane</keyword>
<evidence type="ECO:0000313" key="4">
    <source>
        <dbReference type="Proteomes" id="UP000283634"/>
    </source>
</evidence>
<dbReference type="Proteomes" id="UP000283634">
    <property type="component" value="Unassembled WGS sequence"/>
</dbReference>
<keyword evidence="2" id="KW-0472">Membrane</keyword>
<evidence type="ECO:0000256" key="2">
    <source>
        <dbReference type="SAM" id="Phobius"/>
    </source>
</evidence>
<proteinExistence type="predicted"/>
<keyword evidence="4" id="KW-1185">Reference proteome</keyword>
<reference evidence="3 4" key="1">
    <citation type="journal article" date="2018" name="BMC Genomics">
        <title>Genomic comparison of Trypanosoma conorhini and Trypanosoma rangeli to Trypanosoma cruzi strains of high and low virulence.</title>
        <authorList>
            <person name="Bradwell K.R."/>
            <person name="Koparde V.N."/>
            <person name="Matveyev A.V."/>
            <person name="Serrano M.G."/>
            <person name="Alves J.M."/>
            <person name="Parikh H."/>
            <person name="Huang B."/>
            <person name="Lee V."/>
            <person name="Espinosa-Alvarez O."/>
            <person name="Ortiz P.A."/>
            <person name="Costa-Martins A.G."/>
            <person name="Teixeira M.M."/>
            <person name="Buck G.A."/>
        </authorList>
    </citation>
    <scope>NUCLEOTIDE SEQUENCE [LARGE SCALE GENOMIC DNA]</scope>
    <source>
        <strain evidence="3 4">AM80</strain>
    </source>
</reference>
<feature type="transmembrane region" description="Helical" evidence="2">
    <location>
        <begin position="20"/>
        <end position="37"/>
    </location>
</feature>
<gene>
    <name evidence="3" type="ORF">TraAM80_01545</name>
</gene>
<keyword evidence="2" id="KW-1133">Transmembrane helix</keyword>
<feature type="compositionally biased region" description="Low complexity" evidence="1">
    <location>
        <begin position="114"/>
        <end position="123"/>
    </location>
</feature>
<evidence type="ECO:0000313" key="3">
    <source>
        <dbReference type="EMBL" id="RNF10498.1"/>
    </source>
</evidence>